<evidence type="ECO:0000259" key="14">
    <source>
        <dbReference type="Pfam" id="PF03958"/>
    </source>
</evidence>
<evidence type="ECO:0000256" key="6">
    <source>
        <dbReference type="ARBA" id="ARBA00022729"/>
    </source>
</evidence>
<feature type="signal peptide" evidence="12">
    <location>
        <begin position="1"/>
        <end position="30"/>
    </location>
</feature>
<dbReference type="PRINTS" id="PR00811">
    <property type="entry name" value="BCTERIALGSPD"/>
</dbReference>
<dbReference type="Pfam" id="PF21305">
    <property type="entry name" value="type_II_gspD_N0"/>
    <property type="match status" value="1"/>
</dbReference>
<accession>A0A5C5Q505</accession>
<reference evidence="16 17" key="1">
    <citation type="submission" date="2019-06" db="EMBL/GenBank/DDBJ databases">
        <title>Pseudomonas bimorpha sp. nov. isolated from bovine raw milk and skim milk concentrate.</title>
        <authorList>
            <person name="Hofmann K."/>
            <person name="Huptas C."/>
            <person name="Doll E."/>
            <person name="Scherer S."/>
            <person name="Wenning M."/>
        </authorList>
    </citation>
    <scope>NUCLEOTIDE SEQUENCE [LARGE SCALE GENOMIC DNA]</scope>
    <source>
        <strain evidence="16 17">DSM 108990</strain>
    </source>
</reference>
<proteinExistence type="inferred from homology"/>
<dbReference type="InterPro" id="IPR050810">
    <property type="entry name" value="Bact_Secretion_Sys_Channel"/>
</dbReference>
<dbReference type="Proteomes" id="UP000317901">
    <property type="component" value="Unassembled WGS sequence"/>
</dbReference>
<dbReference type="Pfam" id="PF00263">
    <property type="entry name" value="Secretin"/>
    <property type="match status" value="1"/>
</dbReference>
<keyword evidence="7" id="KW-0653">Protein transport</keyword>
<sequence>MSKPNAFSIGHLLTCSVICCALLSPVWASAEEQFWQLAMKDAELRDVVQEMSSVLGTTVVLDPRVQGRVTVISEQALDREGVRRLFYSVLDAHGFTIIDQGDRLLILPAADAKARPTHSLDEPAPAEAFVTQVIELNASVAADLAGLLRPLVSSNGYVGPSASANALIITDTAANTQRIADIVRQLDAGTRYGHSMVELKHGLASDIAKVIEKSLDKKTTGASSQVIADLSSNRLVILGSDGARKRLSALARSLDTPASAQQENSRVLRLRHSDAKQLAEVLAAVGQGMKQETALAGATQKASSREVMVAADESQNALVIMADPAQVRTLENIVRQLDQPRSQVLIHAAIVEISGDIVETLGVQWGVNTGGTQGGITFPGTGIQIGAMPSSDIKMPEGAVLQVGTDRFNALISALASDTNNNVLSTPSLLTLDNQEAEILVGQNVPFKTGSYSGTGNSSEGPFTTVTRQDIGISLKIKPHINEGSSLRLEVAQENSEIAPSLQGVDSTDLITNKRALKSTILAEDGEIIVIGGLIKDSVRTQVSGVPLLRSIPYLGALFRWNKDTHTKTNLMVFLRPTIVRSRHDSREISEKRYNALRNLSKPASQDSNSLLLPVDPHQLFEGNLQDPPAVDLRKPEADRP</sequence>
<dbReference type="GO" id="GO:0015627">
    <property type="term" value="C:type II protein secretion system complex"/>
    <property type="evidence" value="ECO:0007669"/>
    <property type="project" value="InterPro"/>
</dbReference>
<dbReference type="NCBIfam" id="TIGR02517">
    <property type="entry name" value="type_II_gspD"/>
    <property type="match status" value="1"/>
</dbReference>
<feature type="compositionally biased region" description="Basic and acidic residues" evidence="11">
    <location>
        <begin position="632"/>
        <end position="641"/>
    </location>
</feature>
<evidence type="ECO:0000256" key="4">
    <source>
        <dbReference type="ARBA" id="ARBA00022452"/>
    </source>
</evidence>
<evidence type="ECO:0000256" key="5">
    <source>
        <dbReference type="ARBA" id="ARBA00022692"/>
    </source>
</evidence>
<dbReference type="Pfam" id="PF03958">
    <property type="entry name" value="Secretin_N"/>
    <property type="match status" value="2"/>
</dbReference>
<evidence type="ECO:0000256" key="9">
    <source>
        <dbReference type="ARBA" id="ARBA00023237"/>
    </source>
</evidence>
<evidence type="ECO:0000259" key="15">
    <source>
        <dbReference type="Pfam" id="PF21305"/>
    </source>
</evidence>
<keyword evidence="6 12" id="KW-0732">Signal</keyword>
<dbReference type="InterPro" id="IPR005644">
    <property type="entry name" value="NolW-like"/>
</dbReference>
<keyword evidence="5" id="KW-0812">Transmembrane</keyword>
<evidence type="ECO:0000256" key="1">
    <source>
        <dbReference type="ARBA" id="ARBA00004442"/>
    </source>
</evidence>
<dbReference type="PANTHER" id="PTHR30332">
    <property type="entry name" value="PROBABLE GENERAL SECRETION PATHWAY PROTEIN D"/>
    <property type="match status" value="1"/>
</dbReference>
<dbReference type="PANTHER" id="PTHR30332:SF24">
    <property type="entry name" value="SECRETIN GSPD-RELATED"/>
    <property type="match status" value="1"/>
</dbReference>
<dbReference type="Gene3D" id="3.30.1370.120">
    <property type="match status" value="3"/>
</dbReference>
<protein>
    <submittedName>
        <fullName evidence="16">Type II secretion system protein GspD</fullName>
    </submittedName>
</protein>
<dbReference type="InterPro" id="IPR049371">
    <property type="entry name" value="GspD-like_N0"/>
</dbReference>
<feature type="domain" description="NolW-like" evidence="14">
    <location>
        <begin position="131"/>
        <end position="187"/>
    </location>
</feature>
<keyword evidence="8" id="KW-0472">Membrane</keyword>
<gene>
    <name evidence="16" type="primary">gspD</name>
    <name evidence="16" type="ORF">FJD37_01865</name>
</gene>
<comment type="subcellular location">
    <subcellularLocation>
        <location evidence="1 10">Cell outer membrane</location>
    </subcellularLocation>
</comment>
<dbReference type="EMBL" id="VFIP01000002">
    <property type="protein sequence ID" value="TWS00528.1"/>
    <property type="molecule type" value="Genomic_DNA"/>
</dbReference>
<evidence type="ECO:0000256" key="2">
    <source>
        <dbReference type="ARBA" id="ARBA00006980"/>
    </source>
</evidence>
<dbReference type="InterPro" id="IPR013356">
    <property type="entry name" value="T2SS_GspD"/>
</dbReference>
<feature type="domain" description="NolW-like" evidence="14">
    <location>
        <begin position="265"/>
        <end position="343"/>
    </location>
</feature>
<evidence type="ECO:0000256" key="7">
    <source>
        <dbReference type="ARBA" id="ARBA00022927"/>
    </source>
</evidence>
<name>A0A5C5Q505_9PSED</name>
<keyword evidence="3 10" id="KW-0813">Transport</keyword>
<evidence type="ECO:0000256" key="3">
    <source>
        <dbReference type="ARBA" id="ARBA00022448"/>
    </source>
</evidence>
<dbReference type="GO" id="GO:0009279">
    <property type="term" value="C:cell outer membrane"/>
    <property type="evidence" value="ECO:0007669"/>
    <property type="project" value="UniProtKB-SubCell"/>
</dbReference>
<dbReference type="InterPro" id="IPR001775">
    <property type="entry name" value="GspD/PilQ"/>
</dbReference>
<keyword evidence="9" id="KW-0998">Cell outer membrane</keyword>
<dbReference type="RefSeq" id="WP_146424768.1">
    <property type="nucleotide sequence ID" value="NZ_VFIP01000002.1"/>
</dbReference>
<dbReference type="InterPro" id="IPR004846">
    <property type="entry name" value="T2SS/T3SS_dom"/>
</dbReference>
<feature type="chain" id="PRO_5023123310" evidence="12">
    <location>
        <begin position="31"/>
        <end position="641"/>
    </location>
</feature>
<evidence type="ECO:0000259" key="13">
    <source>
        <dbReference type="Pfam" id="PF00263"/>
    </source>
</evidence>
<comment type="caution">
    <text evidence="16">The sequence shown here is derived from an EMBL/GenBank/DDBJ whole genome shotgun (WGS) entry which is preliminary data.</text>
</comment>
<keyword evidence="4" id="KW-1134">Transmembrane beta strand</keyword>
<evidence type="ECO:0000313" key="17">
    <source>
        <dbReference type="Proteomes" id="UP000317901"/>
    </source>
</evidence>
<organism evidence="16 17">
    <name type="scientific">Pseudomonas saxonica</name>
    <dbReference type="NCBI Taxonomy" id="2600598"/>
    <lineage>
        <taxon>Bacteria</taxon>
        <taxon>Pseudomonadati</taxon>
        <taxon>Pseudomonadota</taxon>
        <taxon>Gammaproteobacteria</taxon>
        <taxon>Pseudomonadales</taxon>
        <taxon>Pseudomonadaceae</taxon>
        <taxon>Pseudomonas</taxon>
    </lineage>
</organism>
<dbReference type="AlphaFoldDB" id="A0A5C5Q505"/>
<dbReference type="GO" id="GO:0015628">
    <property type="term" value="P:protein secretion by the type II secretion system"/>
    <property type="evidence" value="ECO:0007669"/>
    <property type="project" value="InterPro"/>
</dbReference>
<feature type="region of interest" description="Disordered" evidence="11">
    <location>
        <begin position="619"/>
        <end position="641"/>
    </location>
</feature>
<dbReference type="OrthoDB" id="9775455at2"/>
<evidence type="ECO:0000256" key="8">
    <source>
        <dbReference type="ARBA" id="ARBA00023136"/>
    </source>
</evidence>
<feature type="domain" description="Type II/III secretion system secretin-like" evidence="13">
    <location>
        <begin position="414"/>
        <end position="581"/>
    </location>
</feature>
<evidence type="ECO:0000256" key="12">
    <source>
        <dbReference type="SAM" id="SignalP"/>
    </source>
</evidence>
<feature type="domain" description="GspD-like N0" evidence="15">
    <location>
        <begin position="38"/>
        <end position="102"/>
    </location>
</feature>
<evidence type="ECO:0000256" key="10">
    <source>
        <dbReference type="RuleBase" id="RU004004"/>
    </source>
</evidence>
<evidence type="ECO:0000256" key="11">
    <source>
        <dbReference type="SAM" id="MobiDB-lite"/>
    </source>
</evidence>
<dbReference type="InterPro" id="IPR038591">
    <property type="entry name" value="NolW-like_sf"/>
</dbReference>
<comment type="similarity">
    <text evidence="2">Belongs to the bacterial secretin family. GSP D subfamily.</text>
</comment>
<evidence type="ECO:0000313" key="16">
    <source>
        <dbReference type="EMBL" id="TWS00528.1"/>
    </source>
</evidence>